<reference evidence="1 2" key="1">
    <citation type="submission" date="2018-04" db="EMBL/GenBank/DDBJ databases">
        <title>Pseudomonas sp. nov., isolated from mangrove soil.</title>
        <authorList>
            <person name="Chen C."/>
        </authorList>
    </citation>
    <scope>NUCLEOTIDE SEQUENCE [LARGE SCALE GENOMIC DNA]</scope>
    <source>
        <strain evidence="1 2">TC-11</strain>
    </source>
</reference>
<name>A0A2T5P7X4_9PSED</name>
<sequence>MGSQATATMIEGILNEMLVPFRCECQLLKDASLVVCVHEPERPERCFTVAGISDSDCRSEAHVRQLAEAIRDDLVALVDRHENFPSPLSERSNHA</sequence>
<dbReference type="InterPro" id="IPR012448">
    <property type="entry name" value="DUF1652"/>
</dbReference>
<dbReference type="Proteomes" id="UP000244064">
    <property type="component" value="Unassembled WGS sequence"/>
</dbReference>
<proteinExistence type="predicted"/>
<evidence type="ECO:0000313" key="1">
    <source>
        <dbReference type="EMBL" id="PTU73785.1"/>
    </source>
</evidence>
<accession>A0A2T5P7X4</accession>
<dbReference type="RefSeq" id="WP_108108230.1">
    <property type="nucleotide sequence ID" value="NZ_QASN01000020.1"/>
</dbReference>
<keyword evidence="2" id="KW-1185">Reference proteome</keyword>
<comment type="caution">
    <text evidence="1">The sequence shown here is derived from an EMBL/GenBank/DDBJ whole genome shotgun (WGS) entry which is preliminary data.</text>
</comment>
<evidence type="ECO:0000313" key="2">
    <source>
        <dbReference type="Proteomes" id="UP000244064"/>
    </source>
</evidence>
<dbReference type="EMBL" id="QASN01000020">
    <property type="protein sequence ID" value="PTU73785.1"/>
    <property type="molecule type" value="Genomic_DNA"/>
</dbReference>
<dbReference type="Pfam" id="PF07865">
    <property type="entry name" value="DUF1652"/>
    <property type="match status" value="1"/>
</dbReference>
<evidence type="ECO:0008006" key="3">
    <source>
        <dbReference type="Google" id="ProtNLM"/>
    </source>
</evidence>
<organism evidence="1 2">
    <name type="scientific">Pseudomonas mangrovi</name>
    <dbReference type="NCBI Taxonomy" id="2161748"/>
    <lineage>
        <taxon>Bacteria</taxon>
        <taxon>Pseudomonadati</taxon>
        <taxon>Pseudomonadota</taxon>
        <taxon>Gammaproteobacteria</taxon>
        <taxon>Pseudomonadales</taxon>
        <taxon>Pseudomonadaceae</taxon>
        <taxon>Pseudomonas</taxon>
    </lineage>
</organism>
<gene>
    <name evidence="1" type="ORF">DBO85_15910</name>
</gene>
<dbReference type="OrthoDB" id="6932239at2"/>
<dbReference type="AlphaFoldDB" id="A0A2T5P7X4"/>
<protein>
    <recommendedName>
        <fullName evidence="3">DUF1652 domain-containing protein</fullName>
    </recommendedName>
</protein>